<proteinExistence type="predicted"/>
<evidence type="ECO:0000256" key="1">
    <source>
        <dbReference type="SAM" id="MobiDB-lite"/>
    </source>
</evidence>
<comment type="caution">
    <text evidence="2">The sequence shown here is derived from an EMBL/GenBank/DDBJ whole genome shotgun (WGS) entry which is preliminary data.</text>
</comment>
<keyword evidence="3" id="KW-1185">Reference proteome</keyword>
<gene>
    <name evidence="2" type="ORF">EJ08DRAFT_272219</name>
</gene>
<evidence type="ECO:0000313" key="2">
    <source>
        <dbReference type="EMBL" id="KAF2429675.1"/>
    </source>
</evidence>
<sequence>MTDFNSNLGTLSVDAPSDATSEVGRNMTLNRSSTDNVMQRQNHPTLPHLPLEIMTAIVSQLCRAELSHDNDYQWRQHTKASRSDIFNVRMVCGGFYAAALPAFGRILEEVRWSMMPGSLQTLMKVCNNLELREHIHTLTSTRHALSEPKAAMKLIREIMQRYFEGHCYGRDPGAHDLAASCVAEAWGTCFREDERLTSDGENCVMLTAIFGHLSSLQNLRVDTTSMSECR</sequence>
<feature type="compositionally biased region" description="Polar residues" evidence="1">
    <location>
        <begin position="27"/>
        <end position="41"/>
    </location>
</feature>
<feature type="region of interest" description="Disordered" evidence="1">
    <location>
        <begin position="1"/>
        <end position="41"/>
    </location>
</feature>
<name>A0A9P4NQ99_9PEZI</name>
<feature type="compositionally biased region" description="Polar residues" evidence="1">
    <location>
        <begin position="1"/>
        <end position="10"/>
    </location>
</feature>
<dbReference type="Proteomes" id="UP000800235">
    <property type="component" value="Unassembled WGS sequence"/>
</dbReference>
<protein>
    <recommendedName>
        <fullName evidence="4">F-box domain-containing protein</fullName>
    </recommendedName>
</protein>
<reference evidence="2" key="1">
    <citation type="journal article" date="2020" name="Stud. Mycol.">
        <title>101 Dothideomycetes genomes: a test case for predicting lifestyles and emergence of pathogens.</title>
        <authorList>
            <person name="Haridas S."/>
            <person name="Albert R."/>
            <person name="Binder M."/>
            <person name="Bloem J."/>
            <person name="Labutti K."/>
            <person name="Salamov A."/>
            <person name="Andreopoulos B."/>
            <person name="Baker S."/>
            <person name="Barry K."/>
            <person name="Bills G."/>
            <person name="Bluhm B."/>
            <person name="Cannon C."/>
            <person name="Castanera R."/>
            <person name="Culley D."/>
            <person name="Daum C."/>
            <person name="Ezra D."/>
            <person name="Gonzalez J."/>
            <person name="Henrissat B."/>
            <person name="Kuo A."/>
            <person name="Liang C."/>
            <person name="Lipzen A."/>
            <person name="Lutzoni F."/>
            <person name="Magnuson J."/>
            <person name="Mondo S."/>
            <person name="Nolan M."/>
            <person name="Ohm R."/>
            <person name="Pangilinan J."/>
            <person name="Park H.-J."/>
            <person name="Ramirez L."/>
            <person name="Alfaro M."/>
            <person name="Sun H."/>
            <person name="Tritt A."/>
            <person name="Yoshinaga Y."/>
            <person name="Zwiers L.-H."/>
            <person name="Turgeon B."/>
            <person name="Goodwin S."/>
            <person name="Spatafora J."/>
            <person name="Crous P."/>
            <person name="Grigoriev I."/>
        </authorList>
    </citation>
    <scope>NUCLEOTIDE SEQUENCE</scope>
    <source>
        <strain evidence="2">CBS 130266</strain>
    </source>
</reference>
<dbReference type="AlphaFoldDB" id="A0A9P4NQ99"/>
<evidence type="ECO:0008006" key="4">
    <source>
        <dbReference type="Google" id="ProtNLM"/>
    </source>
</evidence>
<evidence type="ECO:0000313" key="3">
    <source>
        <dbReference type="Proteomes" id="UP000800235"/>
    </source>
</evidence>
<accession>A0A9P4NQ99</accession>
<organism evidence="2 3">
    <name type="scientific">Tothia fuscella</name>
    <dbReference type="NCBI Taxonomy" id="1048955"/>
    <lineage>
        <taxon>Eukaryota</taxon>
        <taxon>Fungi</taxon>
        <taxon>Dikarya</taxon>
        <taxon>Ascomycota</taxon>
        <taxon>Pezizomycotina</taxon>
        <taxon>Dothideomycetes</taxon>
        <taxon>Pleosporomycetidae</taxon>
        <taxon>Venturiales</taxon>
        <taxon>Cylindrosympodiaceae</taxon>
        <taxon>Tothia</taxon>
    </lineage>
</organism>
<dbReference type="OrthoDB" id="10346512at2759"/>
<dbReference type="EMBL" id="MU007045">
    <property type="protein sequence ID" value="KAF2429675.1"/>
    <property type="molecule type" value="Genomic_DNA"/>
</dbReference>